<keyword evidence="3" id="KW-1185">Reference proteome</keyword>
<evidence type="ECO:0000256" key="1">
    <source>
        <dbReference type="SAM" id="MobiDB-lite"/>
    </source>
</evidence>
<dbReference type="AlphaFoldDB" id="A0A9Q3IXU1"/>
<reference evidence="2" key="1">
    <citation type="submission" date="2021-03" db="EMBL/GenBank/DDBJ databases">
        <title>Draft genome sequence of rust myrtle Austropuccinia psidii MF-1, a brazilian biotype.</title>
        <authorList>
            <person name="Quecine M.C."/>
            <person name="Pachon D.M.R."/>
            <person name="Bonatelli M.L."/>
            <person name="Correr F.H."/>
            <person name="Franceschini L.M."/>
            <person name="Leite T.F."/>
            <person name="Margarido G.R.A."/>
            <person name="Almeida C.A."/>
            <person name="Ferrarezi J.A."/>
            <person name="Labate C.A."/>
        </authorList>
    </citation>
    <scope>NUCLEOTIDE SEQUENCE</scope>
    <source>
        <strain evidence="2">MF-1</strain>
    </source>
</reference>
<organism evidence="2 3">
    <name type="scientific">Austropuccinia psidii MF-1</name>
    <dbReference type="NCBI Taxonomy" id="1389203"/>
    <lineage>
        <taxon>Eukaryota</taxon>
        <taxon>Fungi</taxon>
        <taxon>Dikarya</taxon>
        <taxon>Basidiomycota</taxon>
        <taxon>Pucciniomycotina</taxon>
        <taxon>Pucciniomycetes</taxon>
        <taxon>Pucciniales</taxon>
        <taxon>Sphaerophragmiaceae</taxon>
        <taxon>Austropuccinia</taxon>
    </lineage>
</organism>
<evidence type="ECO:0000313" key="3">
    <source>
        <dbReference type="Proteomes" id="UP000765509"/>
    </source>
</evidence>
<sequence length="274" mass="31215">MDLTVLQAFNRMALLMKDITLITNHLSNIMTTKKSIDQSACRRQQGKPTACLNAWKHRTPVFKTKKPFRRPTEALPVGEYQERMKHNKYSKTLTELAAYPINNTGSEVCSGNTTVNFSLDSDLSPTCKPNTLEEYSKEITVNSIKKDSNSSSNQPDTNNNKIYNEKEHNSKPMTICTVSNINTDLSKAIDMTITENNEKGILNKIENYIERKINDQPISTKEIASRKITQILRGLNQEIELYELLHEEEIYNTLGAQKNLTLKKGKPFKNLLTE</sequence>
<protein>
    <submittedName>
        <fullName evidence="2">Uncharacterized protein</fullName>
    </submittedName>
</protein>
<name>A0A9Q3IXU1_9BASI</name>
<accession>A0A9Q3IXU1</accession>
<proteinExistence type="predicted"/>
<feature type="region of interest" description="Disordered" evidence="1">
    <location>
        <begin position="143"/>
        <end position="168"/>
    </location>
</feature>
<dbReference type="Proteomes" id="UP000765509">
    <property type="component" value="Unassembled WGS sequence"/>
</dbReference>
<evidence type="ECO:0000313" key="2">
    <source>
        <dbReference type="EMBL" id="MBW0552345.1"/>
    </source>
</evidence>
<gene>
    <name evidence="2" type="ORF">O181_092060</name>
</gene>
<dbReference type="EMBL" id="AVOT02058463">
    <property type="protein sequence ID" value="MBW0552345.1"/>
    <property type="molecule type" value="Genomic_DNA"/>
</dbReference>
<comment type="caution">
    <text evidence="2">The sequence shown here is derived from an EMBL/GenBank/DDBJ whole genome shotgun (WGS) entry which is preliminary data.</text>
</comment>